<name>A0A6H0X5E2_BPTWO</name>
<organismHost>
    <name type="scientific">Twortvirus twort</name>
    <dbReference type="NCBI Taxonomy" id="55510"/>
</organismHost>
<dbReference type="RefSeq" id="YP_238697.1">
    <property type="nucleotide sequence ID" value="NC_007021.1"/>
</dbReference>
<organism evidence="1 2">
    <name type="scientific">Staphylococcus phage Twort (strain DSM 17442 / HER 48)</name>
    <name type="common">Bacteriophage Twort</name>
    <dbReference type="NCBI Taxonomy" id="2908167"/>
    <lineage>
        <taxon>Viruses</taxon>
        <taxon>Duplodnaviria</taxon>
        <taxon>Heunggongvirae</taxon>
        <taxon>Uroviricota</taxon>
        <taxon>Caudoviricetes</taxon>
        <taxon>Herelleviridae</taxon>
        <taxon>Twortvirinae</taxon>
        <taxon>Twortvirus</taxon>
        <taxon>Twortvirus twort</taxon>
    </lineage>
</organism>
<dbReference type="KEGG" id="vg:5130302"/>
<proteinExistence type="predicted"/>
<evidence type="ECO:0000313" key="2">
    <source>
        <dbReference type="Proteomes" id="UP000503318"/>
    </source>
</evidence>
<dbReference type="Proteomes" id="UP000503318">
    <property type="component" value="Segment"/>
</dbReference>
<protein>
    <submittedName>
        <fullName evidence="1">Uncharacterized protein</fullName>
    </submittedName>
</protein>
<evidence type="ECO:0000313" key="1">
    <source>
        <dbReference type="EMBL" id="QIW89057.1"/>
    </source>
</evidence>
<reference evidence="1 2" key="1">
    <citation type="submission" date="2020-03" db="EMBL/GenBank/DDBJ databases">
        <title>Variable regions in the genome of staphylococcal bacteriophage Twort.</title>
        <authorList>
            <person name="Glowacka-Rutkowska A."/>
            <person name="Gawor J."/>
            <person name="Lobocka M."/>
        </authorList>
    </citation>
    <scope>NUCLEOTIDE SEQUENCE [LARGE SCALE GENOMIC DNA]</scope>
</reference>
<accession>A0A6H0X5E2</accession>
<dbReference type="EMBL" id="MT151386">
    <property type="protein sequence ID" value="QIW89057.1"/>
    <property type="molecule type" value="Genomic_DNA"/>
</dbReference>
<sequence length="55" mass="6540">MEETYIVTIKAKVRVNVENEDETQEIKDKLEKSLVLHSDYFEDVSLIDYDIKDFT</sequence>
<gene>
    <name evidence="1" type="ORF">TwortDSMZ_052</name>
</gene>